<feature type="coiled-coil region" evidence="1">
    <location>
        <begin position="62"/>
        <end position="96"/>
    </location>
</feature>
<evidence type="ECO:0000313" key="2">
    <source>
        <dbReference type="EMBL" id="NME88052.1"/>
    </source>
</evidence>
<name>A0A7X9XJV2_9BACE</name>
<reference evidence="2 3" key="1">
    <citation type="submission" date="2020-04" db="EMBL/GenBank/DDBJ databases">
        <authorList>
            <person name="Hitch T.C.A."/>
            <person name="Wylensek D."/>
            <person name="Clavel T."/>
        </authorList>
    </citation>
    <scope>NUCLEOTIDE SEQUENCE [LARGE SCALE GENOMIC DNA]</scope>
    <source>
        <strain evidence="2 3">WCA3-601-WT-5E</strain>
    </source>
</reference>
<keyword evidence="1" id="KW-0175">Coiled coil</keyword>
<sequence length="122" mass="14763">MSKYKRLPESQCLDYLEEYMSSPVSRYRFEKEKGLTRNTIYRWLRKFGVEDKTTELKPAVMEKELPRNEQELQERIRLLEQEVKSLKVKLRNSNMARDAYNYMIDLAEETYNIKVRKNSDAK</sequence>
<dbReference type="InterPro" id="IPR009057">
    <property type="entry name" value="Homeodomain-like_sf"/>
</dbReference>
<evidence type="ECO:0000313" key="3">
    <source>
        <dbReference type="Proteomes" id="UP000520291"/>
    </source>
</evidence>
<dbReference type="EMBL" id="JABAGL010000055">
    <property type="protein sequence ID" value="NME88052.1"/>
    <property type="molecule type" value="Genomic_DNA"/>
</dbReference>
<protein>
    <recommendedName>
        <fullName evidence="4">Transposase</fullName>
    </recommendedName>
</protein>
<organism evidence="2 3">
    <name type="scientific">Bacteroides eggerthii</name>
    <dbReference type="NCBI Taxonomy" id="28111"/>
    <lineage>
        <taxon>Bacteria</taxon>
        <taxon>Pseudomonadati</taxon>
        <taxon>Bacteroidota</taxon>
        <taxon>Bacteroidia</taxon>
        <taxon>Bacteroidales</taxon>
        <taxon>Bacteroidaceae</taxon>
        <taxon>Bacteroides</taxon>
    </lineage>
</organism>
<dbReference type="SUPFAM" id="SSF46689">
    <property type="entry name" value="Homeodomain-like"/>
    <property type="match status" value="1"/>
</dbReference>
<comment type="caution">
    <text evidence="2">The sequence shown here is derived from an EMBL/GenBank/DDBJ whole genome shotgun (WGS) entry which is preliminary data.</text>
</comment>
<evidence type="ECO:0000256" key="1">
    <source>
        <dbReference type="SAM" id="Coils"/>
    </source>
</evidence>
<evidence type="ECO:0008006" key="4">
    <source>
        <dbReference type="Google" id="ProtNLM"/>
    </source>
</evidence>
<gene>
    <name evidence="2" type="ORF">HF841_18945</name>
</gene>
<accession>A0A7X9XJV2</accession>
<dbReference type="Proteomes" id="UP000520291">
    <property type="component" value="Unassembled WGS sequence"/>
</dbReference>
<dbReference type="AlphaFoldDB" id="A0A7X9XJV2"/>
<proteinExistence type="predicted"/>
<dbReference type="RefSeq" id="WP_168948320.1">
    <property type="nucleotide sequence ID" value="NZ_JABAGL010000055.1"/>
</dbReference>